<dbReference type="PROSITE" id="PS50887">
    <property type="entry name" value="GGDEF"/>
    <property type="match status" value="1"/>
</dbReference>
<feature type="domain" description="GGDEF" evidence="5">
    <location>
        <begin position="257"/>
        <end position="390"/>
    </location>
</feature>
<dbReference type="GO" id="GO:0052621">
    <property type="term" value="F:diguanylate cyclase activity"/>
    <property type="evidence" value="ECO:0007669"/>
    <property type="project" value="UniProtKB-EC"/>
</dbReference>
<dbReference type="FunFam" id="3.30.70.270:FF:000001">
    <property type="entry name" value="Diguanylate cyclase domain protein"/>
    <property type="match status" value="1"/>
</dbReference>
<feature type="transmembrane region" description="Helical" evidence="4">
    <location>
        <begin position="41"/>
        <end position="64"/>
    </location>
</feature>
<evidence type="ECO:0000256" key="4">
    <source>
        <dbReference type="SAM" id="Phobius"/>
    </source>
</evidence>
<dbReference type="PANTHER" id="PTHR45138:SF9">
    <property type="entry name" value="DIGUANYLATE CYCLASE DGCM-RELATED"/>
    <property type="match status" value="1"/>
</dbReference>
<dbReference type="Gene3D" id="3.30.70.270">
    <property type="match status" value="1"/>
</dbReference>
<dbReference type="GO" id="GO:1902201">
    <property type="term" value="P:negative regulation of bacterial-type flagellum-dependent cell motility"/>
    <property type="evidence" value="ECO:0007669"/>
    <property type="project" value="TreeGrafter"/>
</dbReference>
<dbReference type="EC" id="2.7.7.65" evidence="2"/>
<evidence type="ECO:0000256" key="2">
    <source>
        <dbReference type="ARBA" id="ARBA00012528"/>
    </source>
</evidence>
<feature type="transmembrane region" description="Helical" evidence="4">
    <location>
        <begin position="70"/>
        <end position="88"/>
    </location>
</feature>
<comment type="caution">
    <text evidence="6">The sequence shown here is derived from an EMBL/GenBank/DDBJ whole genome shotgun (WGS) entry which is preliminary data.</text>
</comment>
<dbReference type="PANTHER" id="PTHR45138">
    <property type="entry name" value="REGULATORY COMPONENTS OF SENSORY TRANSDUCTION SYSTEM"/>
    <property type="match status" value="1"/>
</dbReference>
<reference evidence="6 7" key="1">
    <citation type="submission" date="2018-08" db="EMBL/GenBank/DDBJ databases">
        <title>Wenzhouxiangella salilacus sp. nov., a novel bacterium isolated from a saline lake in Xinjiang Province, China.</title>
        <authorList>
            <person name="Han S."/>
        </authorList>
    </citation>
    <scope>NUCLEOTIDE SEQUENCE [LARGE SCALE GENOMIC DNA]</scope>
    <source>
        <strain evidence="6 7">XDB06</strain>
    </source>
</reference>
<dbReference type="GO" id="GO:0005886">
    <property type="term" value="C:plasma membrane"/>
    <property type="evidence" value="ECO:0007669"/>
    <property type="project" value="TreeGrafter"/>
</dbReference>
<evidence type="ECO:0000256" key="3">
    <source>
        <dbReference type="ARBA" id="ARBA00034247"/>
    </source>
</evidence>
<name>A0A3E1K8P7_9GAMM</name>
<sequence>MPSLDAYTLAVTSALAALFMAITMGGIFLAGNREHAIADWALAGVLFCLGHMLGNLAMAGTVVIDLRTTIALGNTSIFLAYGLILVGIQEHLGHRRSGAMILAMALAILAAGLFWPGMYANTSSRVGLLATVYMGLAIACTFMLWRAEDRMLAGYRKAVALVILGNAVLLSLRAVYIALGRGESAEPGGVNVMVPAFLSSMVFYMALNVALALLLFRRKEAHLRHMARHDALTGLLNRYSLEEYAAREMARVDRSDHQLSVVLLDLDNFKRINDEHGHAAGDRVLVEAADRVREMIREGDIAFRVGGEEFLVLLPGADGREAARIADRLRRSLADGPFRYRSTEIRVSTSVGVVAYDPVHDNWESLQRRADQALYRAKDGGRNRVELAPDRASSPGAA</sequence>
<feature type="transmembrane region" description="Helical" evidence="4">
    <location>
        <begin position="158"/>
        <end position="180"/>
    </location>
</feature>
<gene>
    <name evidence="6" type="ORF">DZC52_08225</name>
</gene>
<dbReference type="AlphaFoldDB" id="A0A3E1K8P7"/>
<comment type="catalytic activity">
    <reaction evidence="3">
        <text>2 GTP = 3',3'-c-di-GMP + 2 diphosphate</text>
        <dbReference type="Rhea" id="RHEA:24898"/>
        <dbReference type="ChEBI" id="CHEBI:33019"/>
        <dbReference type="ChEBI" id="CHEBI:37565"/>
        <dbReference type="ChEBI" id="CHEBI:58805"/>
        <dbReference type="EC" id="2.7.7.65"/>
    </reaction>
</comment>
<dbReference type="GO" id="GO:0043709">
    <property type="term" value="P:cell adhesion involved in single-species biofilm formation"/>
    <property type="evidence" value="ECO:0007669"/>
    <property type="project" value="TreeGrafter"/>
</dbReference>
<dbReference type="OrthoDB" id="9812260at2"/>
<keyword evidence="4" id="KW-0472">Membrane</keyword>
<dbReference type="InterPro" id="IPR029787">
    <property type="entry name" value="Nucleotide_cyclase"/>
</dbReference>
<comment type="cofactor">
    <cofactor evidence="1">
        <name>Mg(2+)</name>
        <dbReference type="ChEBI" id="CHEBI:18420"/>
    </cofactor>
</comment>
<protein>
    <recommendedName>
        <fullName evidence="2">diguanylate cyclase</fullName>
        <ecNumber evidence="2">2.7.7.65</ecNumber>
    </recommendedName>
</protein>
<evidence type="ECO:0000313" key="6">
    <source>
        <dbReference type="EMBL" id="RFF30461.1"/>
    </source>
</evidence>
<keyword evidence="4" id="KW-1133">Transmembrane helix</keyword>
<organism evidence="6 7">
    <name type="scientific">Wenzhouxiangella sediminis</name>
    <dbReference type="NCBI Taxonomy" id="1792836"/>
    <lineage>
        <taxon>Bacteria</taxon>
        <taxon>Pseudomonadati</taxon>
        <taxon>Pseudomonadota</taxon>
        <taxon>Gammaproteobacteria</taxon>
        <taxon>Chromatiales</taxon>
        <taxon>Wenzhouxiangellaceae</taxon>
        <taxon>Wenzhouxiangella</taxon>
    </lineage>
</organism>
<feature type="transmembrane region" description="Helical" evidence="4">
    <location>
        <begin position="100"/>
        <end position="120"/>
    </location>
</feature>
<dbReference type="Pfam" id="PF00990">
    <property type="entry name" value="GGDEF"/>
    <property type="match status" value="1"/>
</dbReference>
<dbReference type="RefSeq" id="WP_116650654.1">
    <property type="nucleotide sequence ID" value="NZ_QUZK01000035.1"/>
</dbReference>
<proteinExistence type="predicted"/>
<accession>A0A3E1K8P7</accession>
<dbReference type="SMART" id="SM00267">
    <property type="entry name" value="GGDEF"/>
    <property type="match status" value="1"/>
</dbReference>
<dbReference type="InterPro" id="IPR050469">
    <property type="entry name" value="Diguanylate_Cyclase"/>
</dbReference>
<dbReference type="NCBIfam" id="TIGR00254">
    <property type="entry name" value="GGDEF"/>
    <property type="match status" value="1"/>
</dbReference>
<dbReference type="Proteomes" id="UP000260351">
    <property type="component" value="Unassembled WGS sequence"/>
</dbReference>
<evidence type="ECO:0000259" key="5">
    <source>
        <dbReference type="PROSITE" id="PS50887"/>
    </source>
</evidence>
<keyword evidence="4" id="KW-0812">Transmembrane</keyword>
<dbReference type="SUPFAM" id="SSF55073">
    <property type="entry name" value="Nucleotide cyclase"/>
    <property type="match status" value="1"/>
</dbReference>
<dbReference type="InterPro" id="IPR000160">
    <property type="entry name" value="GGDEF_dom"/>
</dbReference>
<feature type="transmembrane region" description="Helical" evidence="4">
    <location>
        <begin position="192"/>
        <end position="216"/>
    </location>
</feature>
<keyword evidence="7" id="KW-1185">Reference proteome</keyword>
<feature type="transmembrane region" description="Helical" evidence="4">
    <location>
        <begin position="126"/>
        <end position="146"/>
    </location>
</feature>
<dbReference type="CDD" id="cd01949">
    <property type="entry name" value="GGDEF"/>
    <property type="match status" value="1"/>
</dbReference>
<evidence type="ECO:0000313" key="7">
    <source>
        <dbReference type="Proteomes" id="UP000260351"/>
    </source>
</evidence>
<dbReference type="EMBL" id="QUZK01000035">
    <property type="protein sequence ID" value="RFF30461.1"/>
    <property type="molecule type" value="Genomic_DNA"/>
</dbReference>
<feature type="transmembrane region" description="Helical" evidence="4">
    <location>
        <begin position="6"/>
        <end position="29"/>
    </location>
</feature>
<evidence type="ECO:0000256" key="1">
    <source>
        <dbReference type="ARBA" id="ARBA00001946"/>
    </source>
</evidence>
<dbReference type="InterPro" id="IPR043128">
    <property type="entry name" value="Rev_trsase/Diguanyl_cyclase"/>
</dbReference>